<feature type="transmembrane region" description="Helical" evidence="7">
    <location>
        <begin position="168"/>
        <end position="195"/>
    </location>
</feature>
<keyword evidence="10" id="KW-1185">Reference proteome</keyword>
<keyword evidence="3" id="KW-1003">Cell membrane</keyword>
<evidence type="ECO:0000256" key="1">
    <source>
        <dbReference type="ARBA" id="ARBA00004651"/>
    </source>
</evidence>
<keyword evidence="6 7" id="KW-0472">Membrane</keyword>
<evidence type="ECO:0000256" key="4">
    <source>
        <dbReference type="ARBA" id="ARBA00022692"/>
    </source>
</evidence>
<feature type="transmembrane region" description="Helical" evidence="7">
    <location>
        <begin position="118"/>
        <end position="138"/>
    </location>
</feature>
<feature type="transmembrane region" description="Helical" evidence="7">
    <location>
        <begin position="273"/>
        <end position="293"/>
    </location>
</feature>
<evidence type="ECO:0000256" key="5">
    <source>
        <dbReference type="ARBA" id="ARBA00022989"/>
    </source>
</evidence>
<dbReference type="RefSeq" id="WP_242949385.1">
    <property type="nucleotide sequence ID" value="NZ_FOXO01000016.1"/>
</dbReference>
<accession>A0A1I5V8P8</accession>
<feature type="transmembrane region" description="Helical" evidence="7">
    <location>
        <begin position="216"/>
        <end position="242"/>
    </location>
</feature>
<dbReference type="InterPro" id="IPR035906">
    <property type="entry name" value="MetI-like_sf"/>
</dbReference>
<comment type="similarity">
    <text evidence="7">Belongs to the binding-protein-dependent transport system permease family.</text>
</comment>
<name>A0A1I5V8P8_9FIRM</name>
<dbReference type="InterPro" id="IPR000515">
    <property type="entry name" value="MetI-like"/>
</dbReference>
<feature type="domain" description="ABC transmembrane type-1" evidence="8">
    <location>
        <begin position="80"/>
        <end position="294"/>
    </location>
</feature>
<sequence length="304" mass="33549">MKKQEIHNKNLSKPRYHMADNISGWGFIGVAVAVFVIFTLYPVISAVITSFQEYKPFGSEFVGFENYITALGNDLFWKSIKNTLVYTVVVIPLSLILSFSIAIMIVPFTKSVQSVFKGIYYLPGIASGVAISVVWLWLYDASPNGIFNRVLALFGATSQNWLSSSKTAMLSLIIMALLSSHGANIIIYIAALHGIDNTYYEAAEMDGAKFFQKIRYIVLPMCRPTTLFLLVTGVIGSFQVFMNAYMMTGGGPDNNTTMIGLLIFNNAFTYGKYGLACAQAILLAIVIAALTTLQFKLMGEDIEY</sequence>
<dbReference type="PANTHER" id="PTHR30193:SF37">
    <property type="entry name" value="INNER MEMBRANE ABC TRANSPORTER PERMEASE PROTEIN YCJO"/>
    <property type="match status" value="1"/>
</dbReference>
<evidence type="ECO:0000313" key="10">
    <source>
        <dbReference type="Proteomes" id="UP000182624"/>
    </source>
</evidence>
<dbReference type="PANTHER" id="PTHR30193">
    <property type="entry name" value="ABC TRANSPORTER PERMEASE PROTEIN"/>
    <property type="match status" value="1"/>
</dbReference>
<dbReference type="SUPFAM" id="SSF161098">
    <property type="entry name" value="MetI-like"/>
    <property type="match status" value="1"/>
</dbReference>
<dbReference type="CDD" id="cd06261">
    <property type="entry name" value="TM_PBP2"/>
    <property type="match status" value="1"/>
</dbReference>
<feature type="transmembrane region" description="Helical" evidence="7">
    <location>
        <begin position="21"/>
        <end position="44"/>
    </location>
</feature>
<dbReference type="Gene3D" id="1.10.3720.10">
    <property type="entry name" value="MetI-like"/>
    <property type="match status" value="1"/>
</dbReference>
<evidence type="ECO:0000313" key="9">
    <source>
        <dbReference type="EMBL" id="SFQ03875.1"/>
    </source>
</evidence>
<dbReference type="Proteomes" id="UP000182624">
    <property type="component" value="Unassembled WGS sequence"/>
</dbReference>
<keyword evidence="2 7" id="KW-0813">Transport</keyword>
<organism evidence="9 10">
    <name type="scientific">Butyrivibrio proteoclasticus</name>
    <dbReference type="NCBI Taxonomy" id="43305"/>
    <lineage>
        <taxon>Bacteria</taxon>
        <taxon>Bacillati</taxon>
        <taxon>Bacillota</taxon>
        <taxon>Clostridia</taxon>
        <taxon>Lachnospirales</taxon>
        <taxon>Lachnospiraceae</taxon>
        <taxon>Butyrivibrio</taxon>
    </lineage>
</organism>
<feature type="transmembrane region" description="Helical" evidence="7">
    <location>
        <begin position="84"/>
        <end position="106"/>
    </location>
</feature>
<gene>
    <name evidence="9" type="ORF">SAMN04487928_11624</name>
</gene>
<dbReference type="GO" id="GO:0005886">
    <property type="term" value="C:plasma membrane"/>
    <property type="evidence" value="ECO:0007669"/>
    <property type="project" value="UniProtKB-SubCell"/>
</dbReference>
<dbReference type="Pfam" id="PF00528">
    <property type="entry name" value="BPD_transp_1"/>
    <property type="match status" value="1"/>
</dbReference>
<proteinExistence type="inferred from homology"/>
<dbReference type="EMBL" id="FOXO01000016">
    <property type="protein sequence ID" value="SFQ03875.1"/>
    <property type="molecule type" value="Genomic_DNA"/>
</dbReference>
<comment type="subcellular location">
    <subcellularLocation>
        <location evidence="1 7">Cell membrane</location>
        <topology evidence="1 7">Multi-pass membrane protein</topology>
    </subcellularLocation>
</comment>
<evidence type="ECO:0000256" key="3">
    <source>
        <dbReference type="ARBA" id="ARBA00022475"/>
    </source>
</evidence>
<evidence type="ECO:0000259" key="8">
    <source>
        <dbReference type="PROSITE" id="PS50928"/>
    </source>
</evidence>
<dbReference type="GO" id="GO:0055085">
    <property type="term" value="P:transmembrane transport"/>
    <property type="evidence" value="ECO:0007669"/>
    <property type="project" value="InterPro"/>
</dbReference>
<dbReference type="PROSITE" id="PS50928">
    <property type="entry name" value="ABC_TM1"/>
    <property type="match status" value="1"/>
</dbReference>
<evidence type="ECO:0000256" key="2">
    <source>
        <dbReference type="ARBA" id="ARBA00022448"/>
    </source>
</evidence>
<dbReference type="eggNOG" id="COG1175">
    <property type="taxonomic scope" value="Bacteria"/>
</dbReference>
<evidence type="ECO:0000256" key="7">
    <source>
        <dbReference type="RuleBase" id="RU363032"/>
    </source>
</evidence>
<keyword evidence="4 7" id="KW-0812">Transmembrane</keyword>
<reference evidence="10" key="1">
    <citation type="submission" date="2016-10" db="EMBL/GenBank/DDBJ databases">
        <authorList>
            <person name="Varghese N."/>
            <person name="Submissions S."/>
        </authorList>
    </citation>
    <scope>NUCLEOTIDE SEQUENCE [LARGE SCALE GENOMIC DNA]</scope>
    <source>
        <strain evidence="10">P18</strain>
    </source>
</reference>
<protein>
    <submittedName>
        <fullName evidence="9">Carbohydrate ABC transporter membrane protein 1, CUT1 family</fullName>
    </submittedName>
</protein>
<dbReference type="AlphaFoldDB" id="A0A1I5V8P8"/>
<keyword evidence="5 7" id="KW-1133">Transmembrane helix</keyword>
<evidence type="ECO:0000256" key="6">
    <source>
        <dbReference type="ARBA" id="ARBA00023136"/>
    </source>
</evidence>
<dbReference type="InterPro" id="IPR051393">
    <property type="entry name" value="ABC_transporter_permease"/>
</dbReference>